<dbReference type="RefSeq" id="WP_394839190.1">
    <property type="nucleotide sequence ID" value="NZ_CP089929.1"/>
</dbReference>
<evidence type="ECO:0000256" key="2">
    <source>
        <dbReference type="SAM" id="SignalP"/>
    </source>
</evidence>
<evidence type="ECO:0000313" key="3">
    <source>
        <dbReference type="EMBL" id="WXB09516.1"/>
    </source>
</evidence>
<evidence type="ECO:0000256" key="1">
    <source>
        <dbReference type="ARBA" id="ARBA00009477"/>
    </source>
</evidence>
<name>A0ABZ2LF08_9BACT</name>
<dbReference type="EMBL" id="CP089983">
    <property type="protein sequence ID" value="WXB09516.1"/>
    <property type="molecule type" value="Genomic_DNA"/>
</dbReference>
<dbReference type="PROSITE" id="PS51257">
    <property type="entry name" value="PROKAR_LIPOPROTEIN"/>
    <property type="match status" value="1"/>
</dbReference>
<protein>
    <submittedName>
        <fullName evidence="3">Efflux RND transporter periplasmic adaptor subunit</fullName>
    </submittedName>
</protein>
<dbReference type="PANTHER" id="PTHR30469:SF15">
    <property type="entry name" value="HLYD FAMILY OF SECRETION PROTEINS"/>
    <property type="match status" value="1"/>
</dbReference>
<reference evidence="3" key="1">
    <citation type="submission" date="2021-12" db="EMBL/GenBank/DDBJ databases">
        <title>Discovery of the Pendulisporaceae a myxobacterial family with distinct sporulation behavior and unique specialized metabolism.</title>
        <authorList>
            <person name="Garcia R."/>
            <person name="Popoff A."/>
            <person name="Bader C.D."/>
            <person name="Loehr J."/>
            <person name="Walesch S."/>
            <person name="Walt C."/>
            <person name="Boldt J."/>
            <person name="Bunk B."/>
            <person name="Haeckl F.J.F.P.J."/>
            <person name="Gunesch A.P."/>
            <person name="Birkelbach J."/>
            <person name="Nuebel U."/>
            <person name="Pietschmann T."/>
            <person name="Bach T."/>
            <person name="Mueller R."/>
        </authorList>
    </citation>
    <scope>NUCLEOTIDE SEQUENCE</scope>
    <source>
        <strain evidence="3">MSr11367</strain>
    </source>
</reference>
<dbReference type="PANTHER" id="PTHR30469">
    <property type="entry name" value="MULTIDRUG RESISTANCE PROTEIN MDTA"/>
    <property type="match status" value="1"/>
</dbReference>
<dbReference type="Gene3D" id="1.10.287.470">
    <property type="entry name" value="Helix hairpin bin"/>
    <property type="match status" value="1"/>
</dbReference>
<accession>A0ABZ2LF08</accession>
<keyword evidence="2" id="KW-0732">Signal</keyword>
<gene>
    <name evidence="3" type="ORF">LVJ94_20075</name>
</gene>
<dbReference type="InterPro" id="IPR006143">
    <property type="entry name" value="RND_pump_MFP"/>
</dbReference>
<organism evidence="3 4">
    <name type="scientific">Pendulispora rubella</name>
    <dbReference type="NCBI Taxonomy" id="2741070"/>
    <lineage>
        <taxon>Bacteria</taxon>
        <taxon>Pseudomonadati</taxon>
        <taxon>Myxococcota</taxon>
        <taxon>Myxococcia</taxon>
        <taxon>Myxococcales</taxon>
        <taxon>Sorangiineae</taxon>
        <taxon>Pendulisporaceae</taxon>
        <taxon>Pendulispora</taxon>
    </lineage>
</organism>
<proteinExistence type="inferred from homology"/>
<dbReference type="Gene3D" id="2.40.30.170">
    <property type="match status" value="1"/>
</dbReference>
<feature type="signal peptide" evidence="2">
    <location>
        <begin position="1"/>
        <end position="28"/>
    </location>
</feature>
<evidence type="ECO:0000313" key="4">
    <source>
        <dbReference type="Proteomes" id="UP001374803"/>
    </source>
</evidence>
<dbReference type="Gene3D" id="2.40.50.100">
    <property type="match status" value="1"/>
</dbReference>
<dbReference type="NCBIfam" id="TIGR01730">
    <property type="entry name" value="RND_mfp"/>
    <property type="match status" value="1"/>
</dbReference>
<comment type="similarity">
    <text evidence="1">Belongs to the membrane fusion protein (MFP) (TC 8.A.1) family.</text>
</comment>
<sequence length="386" mass="40803">MDGLRFLLFLGGLSLVGGGVACSHPAQAHDEAPPQPIPLTVTRVKARAAKVPRTLTYQATVLAARDTVISAVAGGRLEVLLAERGDKVHKGDALARFRDAEARAAAEGAVANVAGAEARLAGDRDPERSPEVVAAEEAVRVAADARRRAETLSSQGSVSDQDLLRMRSGEETARAQRDAALAQARAAKALVVQSRAALRQSRAALADFTLRAPYDGVVLERLVETGEVLAAGAPVLRVVDPSSLRVRFEVGQHEAASIALGQQVELDGGRAQISRLAPGLTGESRTRTVEARVDPAPSSLLPGSRIPVRVLLDASDDVVIVPRNAVRNEGGVARIWVVRDGRASERLPEVLRMAGDEVLVRRGLADGEDVVPDAPRELRDGMQVTP</sequence>
<dbReference type="Proteomes" id="UP001374803">
    <property type="component" value="Chromosome"/>
</dbReference>
<dbReference type="SUPFAM" id="SSF111369">
    <property type="entry name" value="HlyD-like secretion proteins"/>
    <property type="match status" value="1"/>
</dbReference>
<keyword evidence="4" id="KW-1185">Reference proteome</keyword>
<feature type="chain" id="PRO_5045545769" evidence="2">
    <location>
        <begin position="29"/>
        <end position="386"/>
    </location>
</feature>
<dbReference type="Gene3D" id="2.40.420.20">
    <property type="match status" value="1"/>
</dbReference>